<evidence type="ECO:0000256" key="5">
    <source>
        <dbReference type="ARBA" id="ARBA00022989"/>
    </source>
</evidence>
<feature type="domain" description="Mce/MlaD" evidence="9">
    <location>
        <begin position="155"/>
        <end position="215"/>
    </location>
</feature>
<dbReference type="EMBL" id="CP023344">
    <property type="protein sequence ID" value="ATC65670.1"/>
    <property type="molecule type" value="Genomic_DNA"/>
</dbReference>
<dbReference type="InterPro" id="IPR051800">
    <property type="entry name" value="PqiA-PqiB_transport"/>
</dbReference>
<evidence type="ECO:0000256" key="4">
    <source>
        <dbReference type="ARBA" id="ARBA00022692"/>
    </source>
</evidence>
<evidence type="ECO:0000256" key="6">
    <source>
        <dbReference type="ARBA" id="ARBA00023136"/>
    </source>
</evidence>
<dbReference type="Proteomes" id="UP000217265">
    <property type="component" value="Chromosome"/>
</dbReference>
<dbReference type="GO" id="GO:0005886">
    <property type="term" value="C:plasma membrane"/>
    <property type="evidence" value="ECO:0007669"/>
    <property type="project" value="UniProtKB-SubCell"/>
</dbReference>
<reference evidence="10 11" key="1">
    <citation type="submission" date="2017-09" db="EMBL/GenBank/DDBJ databases">
        <title>Complete genome sequence of Verrucomicrobial strain HZ-65, isolated from freshwater.</title>
        <authorList>
            <person name="Choi A."/>
        </authorList>
    </citation>
    <scope>NUCLEOTIDE SEQUENCE [LARGE SCALE GENOMIC DNA]</scope>
    <source>
        <strain evidence="10 11">HZ-65</strain>
    </source>
</reference>
<name>A0A290QEL3_9BACT</name>
<evidence type="ECO:0000256" key="8">
    <source>
        <dbReference type="SAM" id="Phobius"/>
    </source>
</evidence>
<keyword evidence="5 8" id="KW-1133">Transmembrane helix</keyword>
<sequence length="312" mass="33738">MTTSATPKISRATSLPLIWIVPLIALLLGGWMIFRAVRDHGPEVTIEFEDGTGVEAGKTQLKHKGSTVGTVTSVDMKPDLSGVIVRVQLQKSAAALARRDSRFWIVRPEIGFSGVTGLDTLLTGVQLAVRPGEGDLAENFTGLEKAPPPVPSKQGRSFFIQSDRLGSLNPGSPVFYREVKVGEVEASRLADDATSVLIRFRVESAYADLVRTDSRFWNAGGFSFKVGLLGAELKNTSLESLVSGGIAFATPEPSDKNGPLAPAAKEETVFKLQTEPEKDWLNWRPKISIRPEESGPDQNPAPKDLSDVMKAK</sequence>
<evidence type="ECO:0000256" key="3">
    <source>
        <dbReference type="ARBA" id="ARBA00022519"/>
    </source>
</evidence>
<feature type="domain" description="Mce/MlaD" evidence="9">
    <location>
        <begin position="41"/>
        <end position="107"/>
    </location>
</feature>
<dbReference type="AlphaFoldDB" id="A0A290QEL3"/>
<gene>
    <name evidence="10" type="ORF">CMV30_17910</name>
</gene>
<protein>
    <recommendedName>
        <fullName evidence="9">Mce/MlaD domain-containing protein</fullName>
    </recommendedName>
</protein>
<dbReference type="KEGG" id="vbh:CMV30_17910"/>
<evidence type="ECO:0000313" key="10">
    <source>
        <dbReference type="EMBL" id="ATC65670.1"/>
    </source>
</evidence>
<keyword evidence="3" id="KW-0997">Cell inner membrane</keyword>
<keyword evidence="4 8" id="KW-0812">Transmembrane</keyword>
<evidence type="ECO:0000313" key="11">
    <source>
        <dbReference type="Proteomes" id="UP000217265"/>
    </source>
</evidence>
<proteinExistence type="predicted"/>
<evidence type="ECO:0000256" key="7">
    <source>
        <dbReference type="SAM" id="MobiDB-lite"/>
    </source>
</evidence>
<evidence type="ECO:0000256" key="2">
    <source>
        <dbReference type="ARBA" id="ARBA00022475"/>
    </source>
</evidence>
<accession>A0A290QEL3</accession>
<feature type="transmembrane region" description="Helical" evidence="8">
    <location>
        <begin position="12"/>
        <end position="34"/>
    </location>
</feature>
<dbReference type="PANTHER" id="PTHR30462:SF0">
    <property type="entry name" value="INTERMEMBRANE TRANSPORT PROTEIN YEBT"/>
    <property type="match status" value="1"/>
</dbReference>
<evidence type="ECO:0000256" key="1">
    <source>
        <dbReference type="ARBA" id="ARBA00004533"/>
    </source>
</evidence>
<feature type="region of interest" description="Disordered" evidence="7">
    <location>
        <begin position="282"/>
        <end position="312"/>
    </location>
</feature>
<evidence type="ECO:0000259" key="9">
    <source>
        <dbReference type="Pfam" id="PF02470"/>
    </source>
</evidence>
<dbReference type="Pfam" id="PF02470">
    <property type="entry name" value="MlaD"/>
    <property type="match status" value="2"/>
</dbReference>
<keyword evidence="6 8" id="KW-0472">Membrane</keyword>
<dbReference type="OrthoDB" id="9806984at2"/>
<organism evidence="10 11">
    <name type="scientific">Nibricoccus aquaticus</name>
    <dbReference type="NCBI Taxonomy" id="2576891"/>
    <lineage>
        <taxon>Bacteria</taxon>
        <taxon>Pseudomonadati</taxon>
        <taxon>Verrucomicrobiota</taxon>
        <taxon>Opitutia</taxon>
        <taxon>Opitutales</taxon>
        <taxon>Opitutaceae</taxon>
        <taxon>Nibricoccus</taxon>
    </lineage>
</organism>
<comment type="subcellular location">
    <subcellularLocation>
        <location evidence="1">Cell inner membrane</location>
    </subcellularLocation>
</comment>
<dbReference type="PANTHER" id="PTHR30462">
    <property type="entry name" value="INTERMEMBRANE TRANSPORT PROTEIN PQIB-RELATED"/>
    <property type="match status" value="1"/>
</dbReference>
<keyword evidence="2" id="KW-1003">Cell membrane</keyword>
<keyword evidence="11" id="KW-1185">Reference proteome</keyword>
<dbReference type="InterPro" id="IPR003399">
    <property type="entry name" value="Mce/MlaD"/>
</dbReference>